<accession>A0A150QSP3</accession>
<keyword evidence="1" id="KW-0813">Transport</keyword>
<evidence type="ECO:0000256" key="1">
    <source>
        <dbReference type="ARBA" id="ARBA00022448"/>
    </source>
</evidence>
<feature type="compositionally biased region" description="Low complexity" evidence="4">
    <location>
        <begin position="326"/>
        <end position="350"/>
    </location>
</feature>
<keyword evidence="3" id="KW-0067">ATP-binding</keyword>
<sequence>MAEASSAIAVESLSKTYQVHERAAGFAATVRSVFRRRYRVVHAVEDLSFSIAPGERVGFLGPNGAGKTTTLKVLAGLLHPSGGRVRVAGFVPQHREADFLKRITLVMGQKQQLLWDLPPAETFALNRAIYGIGDAEFRQTMGELEDLLGIAAIATKPTRQLSLGERMKCELAAALLHRPEVLFLDEPTIGLDVAMQLSVREFIRRYNEQRRATVVLTSHYMDDVAALCPRVIVIDKGKLRYDGDLASLVRSVRPHKRIALRLGGAVDRAILERVGAVVLLEPGRAVLQVRQEALREAMSWLLSQTDIADLTVEDPPLEEVMRELFAGEQPAGEPASAAGEPARAADGGAS</sequence>
<protein>
    <submittedName>
        <fullName evidence="6">ABC transporter</fullName>
    </submittedName>
</protein>
<dbReference type="Pfam" id="PF00005">
    <property type="entry name" value="ABC_tran"/>
    <property type="match status" value="1"/>
</dbReference>
<evidence type="ECO:0000259" key="5">
    <source>
        <dbReference type="PROSITE" id="PS50893"/>
    </source>
</evidence>
<dbReference type="GO" id="GO:0016887">
    <property type="term" value="F:ATP hydrolysis activity"/>
    <property type="evidence" value="ECO:0007669"/>
    <property type="project" value="InterPro"/>
</dbReference>
<dbReference type="Gene3D" id="3.40.50.300">
    <property type="entry name" value="P-loop containing nucleotide triphosphate hydrolases"/>
    <property type="match status" value="1"/>
</dbReference>
<dbReference type="InterPro" id="IPR050763">
    <property type="entry name" value="ABC_transporter_ATP-binding"/>
</dbReference>
<gene>
    <name evidence="6" type="ORF">BE15_08310</name>
</gene>
<dbReference type="SUPFAM" id="SSF52540">
    <property type="entry name" value="P-loop containing nucleoside triphosphate hydrolases"/>
    <property type="match status" value="1"/>
</dbReference>
<proteinExistence type="predicted"/>
<keyword evidence="2" id="KW-0547">Nucleotide-binding</keyword>
<dbReference type="PANTHER" id="PTHR42711">
    <property type="entry name" value="ABC TRANSPORTER ATP-BINDING PROTEIN"/>
    <property type="match status" value="1"/>
</dbReference>
<dbReference type="InterPro" id="IPR027417">
    <property type="entry name" value="P-loop_NTPase"/>
</dbReference>
<evidence type="ECO:0000313" key="6">
    <source>
        <dbReference type="EMBL" id="KYF70974.1"/>
    </source>
</evidence>
<evidence type="ECO:0000256" key="3">
    <source>
        <dbReference type="ARBA" id="ARBA00022840"/>
    </source>
</evidence>
<organism evidence="6 7">
    <name type="scientific">Sorangium cellulosum</name>
    <name type="common">Polyangium cellulosum</name>
    <dbReference type="NCBI Taxonomy" id="56"/>
    <lineage>
        <taxon>Bacteria</taxon>
        <taxon>Pseudomonadati</taxon>
        <taxon>Myxococcota</taxon>
        <taxon>Polyangia</taxon>
        <taxon>Polyangiales</taxon>
        <taxon>Polyangiaceae</taxon>
        <taxon>Sorangium</taxon>
    </lineage>
</organism>
<comment type="caution">
    <text evidence="6">The sequence shown here is derived from an EMBL/GenBank/DDBJ whole genome shotgun (WGS) entry which is preliminary data.</text>
</comment>
<dbReference type="OrthoDB" id="9809450at2"/>
<dbReference type="SMART" id="SM00382">
    <property type="entry name" value="AAA"/>
    <property type="match status" value="1"/>
</dbReference>
<evidence type="ECO:0000256" key="2">
    <source>
        <dbReference type="ARBA" id="ARBA00022741"/>
    </source>
</evidence>
<dbReference type="GO" id="GO:0005524">
    <property type="term" value="F:ATP binding"/>
    <property type="evidence" value="ECO:0007669"/>
    <property type="project" value="UniProtKB-KW"/>
</dbReference>
<reference evidence="6 7" key="1">
    <citation type="submission" date="2014-02" db="EMBL/GenBank/DDBJ databases">
        <title>The small core and large imbalanced accessory genome model reveals a collaborative survival strategy of Sorangium cellulosum strains in nature.</title>
        <authorList>
            <person name="Han K."/>
            <person name="Peng R."/>
            <person name="Blom J."/>
            <person name="Li Y.-Z."/>
        </authorList>
    </citation>
    <scope>NUCLEOTIDE SEQUENCE [LARGE SCALE GENOMIC DNA]</scope>
    <source>
        <strain evidence="6 7">So0008-312</strain>
    </source>
</reference>
<dbReference type="EMBL" id="JEMA01000366">
    <property type="protein sequence ID" value="KYF70974.1"/>
    <property type="molecule type" value="Genomic_DNA"/>
</dbReference>
<evidence type="ECO:0000313" key="7">
    <source>
        <dbReference type="Proteomes" id="UP000075260"/>
    </source>
</evidence>
<dbReference type="InterPro" id="IPR003439">
    <property type="entry name" value="ABC_transporter-like_ATP-bd"/>
</dbReference>
<feature type="region of interest" description="Disordered" evidence="4">
    <location>
        <begin position="325"/>
        <end position="350"/>
    </location>
</feature>
<dbReference type="PANTHER" id="PTHR42711:SF4">
    <property type="entry name" value="ABC TRANSPORTER RELATED"/>
    <property type="match status" value="1"/>
</dbReference>
<dbReference type="AlphaFoldDB" id="A0A150QSP3"/>
<dbReference type="Proteomes" id="UP000075260">
    <property type="component" value="Unassembled WGS sequence"/>
</dbReference>
<name>A0A150QSP3_SORCE</name>
<dbReference type="PROSITE" id="PS50893">
    <property type="entry name" value="ABC_TRANSPORTER_2"/>
    <property type="match status" value="1"/>
</dbReference>
<evidence type="ECO:0000256" key="4">
    <source>
        <dbReference type="SAM" id="MobiDB-lite"/>
    </source>
</evidence>
<dbReference type="InterPro" id="IPR003593">
    <property type="entry name" value="AAA+_ATPase"/>
</dbReference>
<feature type="domain" description="ABC transporter" evidence="5">
    <location>
        <begin position="28"/>
        <end position="261"/>
    </location>
</feature>